<protein>
    <recommendedName>
        <fullName evidence="2">LicD/FKTN/FKRP nucleotidyltransferase domain-containing protein</fullName>
    </recommendedName>
</protein>
<feature type="region of interest" description="Disordered" evidence="1">
    <location>
        <begin position="62"/>
        <end position="112"/>
    </location>
</feature>
<organism evidence="3 4">
    <name type="scientific">Saprolegnia diclina (strain VS20)</name>
    <dbReference type="NCBI Taxonomy" id="1156394"/>
    <lineage>
        <taxon>Eukaryota</taxon>
        <taxon>Sar</taxon>
        <taxon>Stramenopiles</taxon>
        <taxon>Oomycota</taxon>
        <taxon>Saprolegniomycetes</taxon>
        <taxon>Saprolegniales</taxon>
        <taxon>Saprolegniaceae</taxon>
        <taxon>Saprolegnia</taxon>
    </lineage>
</organism>
<dbReference type="Proteomes" id="UP000030762">
    <property type="component" value="Unassembled WGS sequence"/>
</dbReference>
<reference evidence="3 4" key="1">
    <citation type="submission" date="2012-04" db="EMBL/GenBank/DDBJ databases">
        <title>The Genome Sequence of Saprolegnia declina VS20.</title>
        <authorList>
            <consortium name="The Broad Institute Genome Sequencing Platform"/>
            <person name="Russ C."/>
            <person name="Nusbaum C."/>
            <person name="Tyler B."/>
            <person name="van West P."/>
            <person name="Dieguez-Uribeondo J."/>
            <person name="de Bruijn I."/>
            <person name="Tripathy S."/>
            <person name="Jiang R."/>
            <person name="Young S.K."/>
            <person name="Zeng Q."/>
            <person name="Gargeya S."/>
            <person name="Fitzgerald M."/>
            <person name="Haas B."/>
            <person name="Abouelleil A."/>
            <person name="Alvarado L."/>
            <person name="Arachchi H.M."/>
            <person name="Berlin A."/>
            <person name="Chapman S.B."/>
            <person name="Goldberg J."/>
            <person name="Griggs A."/>
            <person name="Gujja S."/>
            <person name="Hansen M."/>
            <person name="Howarth C."/>
            <person name="Imamovic A."/>
            <person name="Larimer J."/>
            <person name="McCowen C."/>
            <person name="Montmayeur A."/>
            <person name="Murphy C."/>
            <person name="Neiman D."/>
            <person name="Pearson M."/>
            <person name="Priest M."/>
            <person name="Roberts A."/>
            <person name="Saif S."/>
            <person name="Shea T."/>
            <person name="Sisk P."/>
            <person name="Sykes S."/>
            <person name="Wortman J."/>
            <person name="Nusbaum C."/>
            <person name="Birren B."/>
        </authorList>
    </citation>
    <scope>NUCLEOTIDE SEQUENCE [LARGE SCALE GENOMIC DNA]</scope>
    <source>
        <strain evidence="3 4">VS20</strain>
    </source>
</reference>
<accession>T0RN59</accession>
<dbReference type="eggNOG" id="ENOG502SD1A">
    <property type="taxonomic scope" value="Eukaryota"/>
</dbReference>
<dbReference type="RefSeq" id="XP_008612583.1">
    <property type="nucleotide sequence ID" value="XM_008614361.1"/>
</dbReference>
<dbReference type="VEuPathDB" id="FungiDB:SDRG_08472"/>
<dbReference type="PANTHER" id="PTHR43404:SF1">
    <property type="entry name" value="MNN4P"/>
    <property type="match status" value="1"/>
</dbReference>
<dbReference type="EMBL" id="JH767157">
    <property type="protein sequence ID" value="EQC33788.1"/>
    <property type="molecule type" value="Genomic_DNA"/>
</dbReference>
<proteinExistence type="predicted"/>
<gene>
    <name evidence="3" type="ORF">SDRG_08472</name>
</gene>
<dbReference type="PANTHER" id="PTHR43404">
    <property type="entry name" value="LIPOPOLYSACCHARIDE CHOLINEPHOSPHOTRANSFERASE LICD"/>
    <property type="match status" value="1"/>
</dbReference>
<dbReference type="InterPro" id="IPR052942">
    <property type="entry name" value="LPS_cholinephosphotransferase"/>
</dbReference>
<dbReference type="AlphaFoldDB" id="T0RN59"/>
<keyword evidence="4" id="KW-1185">Reference proteome</keyword>
<feature type="compositionally biased region" description="Low complexity" evidence="1">
    <location>
        <begin position="62"/>
        <end position="79"/>
    </location>
</feature>
<sequence>MNLRNRADDSVRTPVLLLVLVLTSLFSMSLLQETLTAEVPAPPARPPMVRHARLQLDPIASSATPTATTAVTPLTNTTPPVSPTPTPAPTPTLLSTPTPTLPSTPTPFPTDKWGNIFPKDPAGKIDCAVIAMGHLSVEYVNKTDCYTVEDRRAMIRTMVYTLLDGLEANGIEYWLDSGSLLGSVRDGGLIPFDLDADFGLTHDSFTKLRRTPIPFPSRYELFVNKSPLYRKGPYAYLPGRFVDKHKGFYVDLFEFHPSINHTQVNTTTSLHVDGGTHATLRTKDAVVNVESTNVNTSTHLEVTTTTTVAIDVLAPVASVCWWACKHCPAPNHFVVPRDWVFPLVRCKFDDRSTWCPANTHAYLTMLYGDTYMTPQ</sequence>
<feature type="compositionally biased region" description="Pro residues" evidence="1">
    <location>
        <begin position="80"/>
        <end position="90"/>
    </location>
</feature>
<evidence type="ECO:0000259" key="2">
    <source>
        <dbReference type="Pfam" id="PF04991"/>
    </source>
</evidence>
<feature type="compositionally biased region" description="Pro residues" evidence="1">
    <location>
        <begin position="99"/>
        <end position="108"/>
    </location>
</feature>
<dbReference type="GO" id="GO:0009100">
    <property type="term" value="P:glycoprotein metabolic process"/>
    <property type="evidence" value="ECO:0007669"/>
    <property type="project" value="UniProtKB-ARBA"/>
</dbReference>
<dbReference type="STRING" id="1156394.T0RN59"/>
<dbReference type="Pfam" id="PF04991">
    <property type="entry name" value="LicD"/>
    <property type="match status" value="1"/>
</dbReference>
<dbReference type="OMA" id="CWWACKH"/>
<evidence type="ECO:0000256" key="1">
    <source>
        <dbReference type="SAM" id="MobiDB-lite"/>
    </source>
</evidence>
<feature type="domain" description="LicD/FKTN/FKRP nucleotidyltransferase" evidence="2">
    <location>
        <begin position="167"/>
        <end position="368"/>
    </location>
</feature>
<dbReference type="InParanoid" id="T0RN59"/>
<dbReference type="OrthoDB" id="444255at2759"/>
<name>T0RN59_SAPDV</name>
<evidence type="ECO:0000313" key="4">
    <source>
        <dbReference type="Proteomes" id="UP000030762"/>
    </source>
</evidence>
<dbReference type="GeneID" id="19949199"/>
<dbReference type="InterPro" id="IPR007074">
    <property type="entry name" value="LicD/FKTN/FKRP_NTP_transf"/>
</dbReference>
<evidence type="ECO:0000313" key="3">
    <source>
        <dbReference type="EMBL" id="EQC33788.1"/>
    </source>
</evidence>